<keyword evidence="2" id="KW-1185">Reference proteome</keyword>
<accession>A0A1T4YHL9</accession>
<reference evidence="2" key="1">
    <citation type="submission" date="2017-02" db="EMBL/GenBank/DDBJ databases">
        <authorList>
            <person name="Varghese N."/>
            <person name="Submissions S."/>
        </authorList>
    </citation>
    <scope>NUCLEOTIDE SEQUENCE [LARGE SCALE GENOMIC DNA]</scope>
    <source>
        <strain evidence="2">DSM 23966</strain>
    </source>
</reference>
<name>A0A1T4YHL9_9BACL</name>
<evidence type="ECO:0000313" key="2">
    <source>
        <dbReference type="Proteomes" id="UP000190042"/>
    </source>
</evidence>
<dbReference type="RefSeq" id="WP_078817946.1">
    <property type="nucleotide sequence ID" value="NZ_FUYJ01000005.1"/>
</dbReference>
<evidence type="ECO:0000313" key="1">
    <source>
        <dbReference type="EMBL" id="SKB01327.1"/>
    </source>
</evidence>
<dbReference type="AlphaFoldDB" id="A0A1T4YHL9"/>
<dbReference type="EMBL" id="FUYJ01000005">
    <property type="protein sequence ID" value="SKB01327.1"/>
    <property type="molecule type" value="Genomic_DNA"/>
</dbReference>
<proteinExistence type="predicted"/>
<dbReference type="Proteomes" id="UP000190042">
    <property type="component" value="Unassembled WGS sequence"/>
</dbReference>
<protein>
    <submittedName>
        <fullName evidence="1">Uncharacterized protein</fullName>
    </submittedName>
</protein>
<gene>
    <name evidence="1" type="ORF">SAMN04244570_2678</name>
</gene>
<sequence>MGEEGRYEKKPRPDSIKYFLNAIGRHDKVQKIEQIEEQLFKISKTNGRNISVHLTNIYIVSEAEVIDIMSGHDHIDAIVTISNWNSYSESGKEIAKANKIGLFLMNEFMGALNFEGNFFIDYLTPWQREQLKKGKRSLF</sequence>
<organism evidence="1 2">
    <name type="scientific">Sporosarcina newyorkensis</name>
    <dbReference type="NCBI Taxonomy" id="759851"/>
    <lineage>
        <taxon>Bacteria</taxon>
        <taxon>Bacillati</taxon>
        <taxon>Bacillota</taxon>
        <taxon>Bacilli</taxon>
        <taxon>Bacillales</taxon>
        <taxon>Caryophanaceae</taxon>
        <taxon>Sporosarcina</taxon>
    </lineage>
</organism>